<keyword evidence="3" id="KW-1185">Reference proteome</keyword>
<dbReference type="EMBL" id="JANBVO010000018">
    <property type="protein sequence ID" value="KAJ9143809.1"/>
    <property type="molecule type" value="Genomic_DNA"/>
</dbReference>
<feature type="compositionally biased region" description="Polar residues" evidence="1">
    <location>
        <begin position="1"/>
        <end position="15"/>
    </location>
</feature>
<gene>
    <name evidence="2" type="ORF">NKR23_g6314</name>
</gene>
<feature type="compositionally biased region" description="Basic and acidic residues" evidence="1">
    <location>
        <begin position="66"/>
        <end position="80"/>
    </location>
</feature>
<feature type="compositionally biased region" description="Basic and acidic residues" evidence="1">
    <location>
        <begin position="88"/>
        <end position="113"/>
    </location>
</feature>
<comment type="caution">
    <text evidence="2">The sequence shown here is derived from an EMBL/GenBank/DDBJ whole genome shotgun (WGS) entry which is preliminary data.</text>
</comment>
<evidence type="ECO:0000313" key="2">
    <source>
        <dbReference type="EMBL" id="KAJ9143809.1"/>
    </source>
</evidence>
<dbReference type="AlphaFoldDB" id="A0AA38RPR2"/>
<accession>A0AA38RPR2</accession>
<proteinExistence type="predicted"/>
<feature type="region of interest" description="Disordered" evidence="1">
    <location>
        <begin position="1"/>
        <end position="113"/>
    </location>
</feature>
<reference evidence="2" key="1">
    <citation type="submission" date="2022-07" db="EMBL/GenBank/DDBJ databases">
        <title>Fungi with potential for degradation of polypropylene.</title>
        <authorList>
            <person name="Gostincar C."/>
        </authorList>
    </citation>
    <scope>NUCLEOTIDE SEQUENCE</scope>
    <source>
        <strain evidence="2">EXF-13308</strain>
    </source>
</reference>
<protein>
    <submittedName>
        <fullName evidence="2">Uncharacterized protein</fullName>
    </submittedName>
</protein>
<dbReference type="Proteomes" id="UP001174694">
    <property type="component" value="Unassembled WGS sequence"/>
</dbReference>
<evidence type="ECO:0000313" key="3">
    <source>
        <dbReference type="Proteomes" id="UP001174694"/>
    </source>
</evidence>
<name>A0AA38RPR2_9PEZI</name>
<organism evidence="2 3">
    <name type="scientific">Pleurostoma richardsiae</name>
    <dbReference type="NCBI Taxonomy" id="41990"/>
    <lineage>
        <taxon>Eukaryota</taxon>
        <taxon>Fungi</taxon>
        <taxon>Dikarya</taxon>
        <taxon>Ascomycota</taxon>
        <taxon>Pezizomycotina</taxon>
        <taxon>Sordariomycetes</taxon>
        <taxon>Sordariomycetidae</taxon>
        <taxon>Calosphaeriales</taxon>
        <taxon>Pleurostomataceae</taxon>
        <taxon>Pleurostoma</taxon>
    </lineage>
</organism>
<feature type="compositionally biased region" description="Basic and acidic residues" evidence="1">
    <location>
        <begin position="20"/>
        <end position="39"/>
    </location>
</feature>
<evidence type="ECO:0000256" key="1">
    <source>
        <dbReference type="SAM" id="MobiDB-lite"/>
    </source>
</evidence>
<sequence>MSSNDSANLNPTEEPNTYKPHLDKAADKFRHPHSDKNEGNNEGGEGLVDKVSQYVPAVGKILGHQEQQEQKKPAAEERPHPSIPPLRPHHDTQIEEFVRDQHRSRPEDQIVDQ</sequence>